<accession>A0A1J1DWG1</accession>
<dbReference type="AlphaFoldDB" id="A0A1J1DWG1"/>
<dbReference type="EMBL" id="AP014564">
    <property type="protein sequence ID" value="BAV94194.1"/>
    <property type="molecule type" value="Genomic_DNA"/>
</dbReference>
<proteinExistence type="predicted"/>
<gene>
    <name evidence="1" type="ORF">JBKA6_0181</name>
</gene>
<organism evidence="1 2">
    <name type="scientific">Ichthyobacterium seriolicida</name>
    <dbReference type="NCBI Taxonomy" id="242600"/>
    <lineage>
        <taxon>Bacteria</taxon>
        <taxon>Pseudomonadati</taxon>
        <taxon>Bacteroidota</taxon>
        <taxon>Flavobacteriia</taxon>
        <taxon>Flavobacteriales</taxon>
        <taxon>Ichthyobacteriaceae</taxon>
        <taxon>Ichthyobacterium</taxon>
    </lineage>
</organism>
<dbReference type="Proteomes" id="UP000243197">
    <property type="component" value="Chromosome"/>
</dbReference>
<name>A0A1J1DWG1_9FLAO</name>
<sequence>MLSMKNKYIIRSRISEAKFRSILRLFCLDIEAKKVSKLTNVSRYTINKIFDKLRLLIVQKCEEESPFNQGEIELDESYFGAKRVRGKRGRGSGGKSSSIWYVKERG</sequence>
<reference evidence="1 2" key="1">
    <citation type="submission" date="2014-03" db="EMBL/GenBank/DDBJ databases">
        <title>complete genome sequence of Flavobacteriaceae bacterium JBKA-6.</title>
        <authorList>
            <person name="Takano T."/>
            <person name="Nakamura Y."/>
            <person name="Takuma S."/>
            <person name="Yasuike M."/>
            <person name="Matsuyama T."/>
            <person name="Sakai T."/>
            <person name="Fujiwara A."/>
            <person name="Kimoto K."/>
            <person name="Fukuda Y."/>
            <person name="Kondo H."/>
            <person name="Hirono I."/>
            <person name="Nakayasu C."/>
        </authorList>
    </citation>
    <scope>NUCLEOTIDE SEQUENCE [LARGE SCALE GENOMIC DNA]</scope>
    <source>
        <strain evidence="1 2">JBKA-6</strain>
    </source>
</reference>
<evidence type="ECO:0000313" key="2">
    <source>
        <dbReference type="Proteomes" id="UP000243197"/>
    </source>
</evidence>
<protein>
    <submittedName>
        <fullName evidence="1">Transposase</fullName>
    </submittedName>
</protein>
<dbReference type="KEGG" id="ise:JBKA6_0181"/>
<evidence type="ECO:0000313" key="1">
    <source>
        <dbReference type="EMBL" id="BAV94194.1"/>
    </source>
</evidence>
<keyword evidence="2" id="KW-1185">Reference proteome</keyword>